<dbReference type="RefSeq" id="WP_345432134.1">
    <property type="nucleotide sequence ID" value="NZ_BAABHK010000004.1"/>
</dbReference>
<sequence>MIRSVNPDLLDAMLFLADIDDPFLDDDRDRVIPEYSPLDGHGGPCVGITLPRAEDAYPLMATATTVIGPSAALKLAKAARLDAGQDAEPVLYFPGVRFDPA</sequence>
<accession>A0ABP8UAV8</accession>
<proteinExistence type="predicted"/>
<reference evidence="2" key="1">
    <citation type="journal article" date="2019" name="Int. J. Syst. Evol. Microbiol.">
        <title>The Global Catalogue of Microorganisms (GCM) 10K type strain sequencing project: providing services to taxonomists for standard genome sequencing and annotation.</title>
        <authorList>
            <consortium name="The Broad Institute Genomics Platform"/>
            <consortium name="The Broad Institute Genome Sequencing Center for Infectious Disease"/>
            <person name="Wu L."/>
            <person name="Ma J."/>
        </authorList>
    </citation>
    <scope>NUCLEOTIDE SEQUENCE [LARGE SCALE GENOMIC DNA]</scope>
    <source>
        <strain evidence="2">JCM 17939</strain>
    </source>
</reference>
<keyword evidence="2" id="KW-1185">Reference proteome</keyword>
<dbReference type="Proteomes" id="UP001501442">
    <property type="component" value="Unassembled WGS sequence"/>
</dbReference>
<protein>
    <submittedName>
        <fullName evidence="1">Uncharacterized protein</fullName>
    </submittedName>
</protein>
<evidence type="ECO:0000313" key="1">
    <source>
        <dbReference type="EMBL" id="GAA4626988.1"/>
    </source>
</evidence>
<name>A0ABP8UAV8_9ACTN</name>
<comment type="caution">
    <text evidence="1">The sequence shown here is derived from an EMBL/GenBank/DDBJ whole genome shotgun (WGS) entry which is preliminary data.</text>
</comment>
<evidence type="ECO:0000313" key="2">
    <source>
        <dbReference type="Proteomes" id="UP001501442"/>
    </source>
</evidence>
<dbReference type="EMBL" id="BAABHK010000004">
    <property type="protein sequence ID" value="GAA4626988.1"/>
    <property type="molecule type" value="Genomic_DNA"/>
</dbReference>
<organism evidence="1 2">
    <name type="scientific">Actinoallomurus vinaceus</name>
    <dbReference type="NCBI Taxonomy" id="1080074"/>
    <lineage>
        <taxon>Bacteria</taxon>
        <taxon>Bacillati</taxon>
        <taxon>Actinomycetota</taxon>
        <taxon>Actinomycetes</taxon>
        <taxon>Streptosporangiales</taxon>
        <taxon>Thermomonosporaceae</taxon>
        <taxon>Actinoallomurus</taxon>
    </lineage>
</organism>
<gene>
    <name evidence="1" type="ORF">GCM10023196_037440</name>
</gene>